<evidence type="ECO:0000256" key="2">
    <source>
        <dbReference type="SAM" id="SignalP"/>
    </source>
</evidence>
<dbReference type="InterPro" id="IPR016582">
    <property type="entry name" value="OHBut_olig_hydro_put"/>
</dbReference>
<protein>
    <recommendedName>
        <fullName evidence="5">Tannase/feruloyl esterase family alpha/beta hydrolase</fullName>
    </recommendedName>
</protein>
<keyword evidence="2" id="KW-0732">Signal</keyword>
<dbReference type="RefSeq" id="WP_046157165.1">
    <property type="nucleotide sequence ID" value="NZ_CP017707.1"/>
</dbReference>
<reference evidence="3 4" key="1">
    <citation type="submission" date="2016-10" db="EMBL/GenBank/DDBJ databases">
        <title>Chromobacterium muskegensis sp. nov., an insecticidal bacterium isolated from Sphagnum bogs.</title>
        <authorList>
            <person name="Sparks M.E."/>
            <person name="Blackburn M.B."/>
            <person name="Gundersen-Rindal D.E."/>
            <person name="Mitchell A."/>
            <person name="Farrar R."/>
            <person name="Kuhar D."/>
        </authorList>
    </citation>
    <scope>NUCLEOTIDE SEQUENCE [LARGE SCALE GENOMIC DNA]</scope>
    <source>
        <strain evidence="3 4">21-1</strain>
    </source>
</reference>
<evidence type="ECO:0000313" key="3">
    <source>
        <dbReference type="EMBL" id="AOZ49958.1"/>
    </source>
</evidence>
<dbReference type="Pfam" id="PF10605">
    <property type="entry name" value="3HBOH"/>
    <property type="match status" value="1"/>
</dbReference>
<dbReference type="GO" id="GO:0005615">
    <property type="term" value="C:extracellular space"/>
    <property type="evidence" value="ECO:0007669"/>
    <property type="project" value="InterPro"/>
</dbReference>
<sequence length="485" mass="52573">MWKSTAAALALLILAGAATAGTQRSCERLLRKLDSQLADASCIESPDLTTRNPNTTPADDSLPGLPHLAFMPQADRAILVADAASRPPIKKVVPGLQIQARFAKDPLGQARFLLRLPQNWNGRLVVAGASGARSEFNGDFVWSDYVLQKGYAYASQNKGVLSARESTAADPLACRTGSPDKPSYVHYYDDDPGQAFTRWRDFMVMASDLARRGVEAQYGRKPRYTYAVGTSNGGYQVRRAIETAPEYFDGGVDWAGTFADSRGPNLLTGLPPAILNYPDYLASGRSPTSTAALNIMAAGYPPDLLADTENGPVSLWGMHADSFWEPTQCQWQKRLDPSYNTYGAGPGRYNYLARLSASTVGSNVAAIATNGKIKRPLITVAGTMDALLPIDHHARAYARQVAAESGEHAQAYRLYEIQNGNHVERYANIFPQLELIEPHAQRAFDLLVRFVEQKAPLPPDQCVARGGTISAAPAQLGHCPNLLAP</sequence>
<feature type="chain" id="PRO_5009443040" description="Tannase/feruloyl esterase family alpha/beta hydrolase" evidence="2">
    <location>
        <begin position="21"/>
        <end position="485"/>
    </location>
</feature>
<dbReference type="Gene3D" id="3.40.50.1820">
    <property type="entry name" value="alpha/beta hydrolase"/>
    <property type="match status" value="1"/>
</dbReference>
<proteinExistence type="predicted"/>
<dbReference type="Proteomes" id="UP000178776">
    <property type="component" value="Chromosome"/>
</dbReference>
<evidence type="ECO:0008006" key="5">
    <source>
        <dbReference type="Google" id="ProtNLM"/>
    </source>
</evidence>
<name>A0A1D9LFB0_9NEIS</name>
<evidence type="ECO:0000256" key="1">
    <source>
        <dbReference type="ARBA" id="ARBA00022801"/>
    </source>
</evidence>
<keyword evidence="1" id="KW-0378">Hydrolase</keyword>
<dbReference type="SUPFAM" id="SSF53474">
    <property type="entry name" value="alpha/beta-Hydrolases"/>
    <property type="match status" value="1"/>
</dbReference>
<organism evidence="3 4">
    <name type="scientific">Chromobacterium vaccinii</name>
    <dbReference type="NCBI Taxonomy" id="1108595"/>
    <lineage>
        <taxon>Bacteria</taxon>
        <taxon>Pseudomonadati</taxon>
        <taxon>Pseudomonadota</taxon>
        <taxon>Betaproteobacteria</taxon>
        <taxon>Neisseriales</taxon>
        <taxon>Chromobacteriaceae</taxon>
        <taxon>Chromobacterium</taxon>
    </lineage>
</organism>
<gene>
    <name evidence="3" type="ORF">BKX93_08065</name>
</gene>
<dbReference type="KEGG" id="cvc:BKX93_08065"/>
<dbReference type="GO" id="GO:0019605">
    <property type="term" value="P:butyrate metabolic process"/>
    <property type="evidence" value="ECO:0007669"/>
    <property type="project" value="InterPro"/>
</dbReference>
<dbReference type="EMBL" id="CP017707">
    <property type="protein sequence ID" value="AOZ49958.1"/>
    <property type="molecule type" value="Genomic_DNA"/>
</dbReference>
<accession>A0A1D9LFB0</accession>
<evidence type="ECO:0000313" key="4">
    <source>
        <dbReference type="Proteomes" id="UP000178776"/>
    </source>
</evidence>
<dbReference type="STRING" id="1108595.BKX93_08065"/>
<dbReference type="GO" id="GO:0046872">
    <property type="term" value="F:metal ion binding"/>
    <property type="evidence" value="ECO:0007669"/>
    <property type="project" value="UniProtKB-KW"/>
</dbReference>
<dbReference type="GO" id="GO:0047989">
    <property type="term" value="F:hydroxybutyrate-dimer hydrolase activity"/>
    <property type="evidence" value="ECO:0007669"/>
    <property type="project" value="InterPro"/>
</dbReference>
<feature type="signal peptide" evidence="2">
    <location>
        <begin position="1"/>
        <end position="20"/>
    </location>
</feature>
<dbReference type="InterPro" id="IPR029058">
    <property type="entry name" value="AB_hydrolase_fold"/>
</dbReference>
<dbReference type="AlphaFoldDB" id="A0A1D9LFB0"/>
<dbReference type="GeneID" id="68841168"/>